<evidence type="ECO:0000313" key="2">
    <source>
        <dbReference type="Proteomes" id="UP001235840"/>
    </source>
</evidence>
<organism evidence="1 2">
    <name type="scientific">Caldalkalibacillus horti</name>
    <dbReference type="NCBI Taxonomy" id="77523"/>
    <lineage>
        <taxon>Bacteria</taxon>
        <taxon>Bacillati</taxon>
        <taxon>Bacillota</taxon>
        <taxon>Bacilli</taxon>
        <taxon>Bacillales</taxon>
        <taxon>Bacillaceae</taxon>
        <taxon>Caldalkalibacillus</taxon>
    </lineage>
</organism>
<dbReference type="EMBL" id="JAUSTY010000010">
    <property type="protein sequence ID" value="MDQ0166675.1"/>
    <property type="molecule type" value="Genomic_DNA"/>
</dbReference>
<sequence length="68" mass="8001">MKFNLLVKKLFKKMTKKSNNDGIKLNKQQPISNEASNLKELAKKIAQRKYNPEDNPAVKRLKDRFKKI</sequence>
<reference evidence="1 2" key="1">
    <citation type="submission" date="2023-07" db="EMBL/GenBank/DDBJ databases">
        <title>Genomic Encyclopedia of Type Strains, Phase IV (KMG-IV): sequencing the most valuable type-strain genomes for metagenomic binning, comparative biology and taxonomic classification.</title>
        <authorList>
            <person name="Goeker M."/>
        </authorList>
    </citation>
    <scope>NUCLEOTIDE SEQUENCE [LARGE SCALE GENOMIC DNA]</scope>
    <source>
        <strain evidence="1 2">DSM 12751</strain>
    </source>
</reference>
<name>A0ABT9W088_9BACI</name>
<accession>A0ABT9W088</accession>
<protein>
    <submittedName>
        <fullName evidence="1">Uncharacterized protein</fullName>
    </submittedName>
</protein>
<comment type="caution">
    <text evidence="1">The sequence shown here is derived from an EMBL/GenBank/DDBJ whole genome shotgun (WGS) entry which is preliminary data.</text>
</comment>
<evidence type="ECO:0000313" key="1">
    <source>
        <dbReference type="EMBL" id="MDQ0166675.1"/>
    </source>
</evidence>
<gene>
    <name evidence="1" type="ORF">J2S11_002591</name>
</gene>
<dbReference type="Proteomes" id="UP001235840">
    <property type="component" value="Unassembled WGS sequence"/>
</dbReference>
<keyword evidence="2" id="KW-1185">Reference proteome</keyword>
<proteinExistence type="predicted"/>